<dbReference type="InterPro" id="IPR036188">
    <property type="entry name" value="FAD/NAD-bd_sf"/>
</dbReference>
<evidence type="ECO:0000313" key="1">
    <source>
        <dbReference type="EMBL" id="RVU35798.1"/>
    </source>
</evidence>
<dbReference type="Proteomes" id="UP000287447">
    <property type="component" value="Unassembled WGS sequence"/>
</dbReference>
<organism evidence="1 2">
    <name type="scientific">Hwanghaeella grinnelliae</name>
    <dbReference type="NCBI Taxonomy" id="2500179"/>
    <lineage>
        <taxon>Bacteria</taxon>
        <taxon>Pseudomonadati</taxon>
        <taxon>Pseudomonadota</taxon>
        <taxon>Alphaproteobacteria</taxon>
        <taxon>Rhodospirillales</taxon>
        <taxon>Rhodospirillaceae</taxon>
        <taxon>Hwanghaeella</taxon>
    </lineage>
</organism>
<accession>A0A3S2Z6M5</accession>
<dbReference type="OrthoDB" id="9774675at2"/>
<dbReference type="Gene3D" id="3.50.50.60">
    <property type="entry name" value="FAD/NAD(P)-binding domain"/>
    <property type="match status" value="2"/>
</dbReference>
<protein>
    <submittedName>
        <fullName evidence="1">NAD(P)/FAD-dependent oxidoreductase</fullName>
    </submittedName>
</protein>
<reference evidence="2" key="1">
    <citation type="submission" date="2019-01" db="EMBL/GenBank/DDBJ databases">
        <title>Gri0909 isolated from a small marine red alga.</title>
        <authorList>
            <person name="Kim J."/>
            <person name="Jeong S.E."/>
            <person name="Jeon C.O."/>
        </authorList>
    </citation>
    <scope>NUCLEOTIDE SEQUENCE [LARGE SCALE GENOMIC DNA]</scope>
    <source>
        <strain evidence="2">Gri0909</strain>
    </source>
</reference>
<evidence type="ECO:0000313" key="2">
    <source>
        <dbReference type="Proteomes" id="UP000287447"/>
    </source>
</evidence>
<comment type="caution">
    <text evidence="1">The sequence shown here is derived from an EMBL/GenBank/DDBJ whole genome shotgun (WGS) entry which is preliminary data.</text>
</comment>
<name>A0A3S2Z6M5_9PROT</name>
<proteinExistence type="predicted"/>
<dbReference type="PANTHER" id="PTHR10668:SF103">
    <property type="entry name" value="PYRIDINE NUCLEOTIDE-DISULFIDE OXIDOREDUCTASE DOMAIN-CONTAINING PROTEIN 2"/>
    <property type="match status" value="1"/>
</dbReference>
<gene>
    <name evidence="1" type="ORF">EOI86_11050</name>
</gene>
<dbReference type="AlphaFoldDB" id="A0A3S2Z6M5"/>
<dbReference type="EMBL" id="SADE01000002">
    <property type="protein sequence ID" value="RVU35798.1"/>
    <property type="molecule type" value="Genomic_DNA"/>
</dbReference>
<dbReference type="SUPFAM" id="SSF51905">
    <property type="entry name" value="FAD/NAD(P)-binding domain"/>
    <property type="match status" value="1"/>
</dbReference>
<sequence>MTQYDAIVIGAGHNGLAAAATLAGAGKKVVVLEKNGDPGGMAANSTVAPGYECPAMAHLLSNLDGAEIASLGLERHGFAYAATDLPTISLSSDGKHIVSDAKGVRYADGGALAGEAEFLTLRARLIRFADQLAALKRKPPPSLSGIDWREAASLGKLALGLRRMGKEDMREFLRVLLSNSYDTILDEIDDGPLAGAFALDSVLGGHVGPRSPGTVLTLMYRLANGGAKHQPRGGMGAVMRAFEKSAKSAGAEIRYGAAVERMVLSGDRVTGVVLADGTEISGARVLSSLDPKTTMVLAGVGNFDAEMIRRARHIRTKGCTAKVNLALSAAPVFTGLSDDLHRGRILHAPSLAVMEKAFNLAKYGELPTSPILEVTIPSLADPGLVDGDGHVLSAVVQYVPYSLKQGWADDSRNALGDVVVDCLDQFAPGLKAAVTARQVLSPADIEAQTGAPGGHWHHGEMIADQMLMLRPAPGIERYALPVEGLYLCGASTHPGGDVTGIPGCNAAKAALQVKLGRAAA</sequence>
<dbReference type="PANTHER" id="PTHR10668">
    <property type="entry name" value="PHYTOENE DEHYDROGENASE"/>
    <property type="match status" value="1"/>
</dbReference>
<keyword evidence="2" id="KW-1185">Reference proteome</keyword>
<dbReference type="RefSeq" id="WP_127765275.1">
    <property type="nucleotide sequence ID" value="NZ_SADE01000002.1"/>
</dbReference>
<dbReference type="Pfam" id="PF13450">
    <property type="entry name" value="NAD_binding_8"/>
    <property type="match status" value="1"/>
</dbReference>